<organism evidence="1">
    <name type="scientific">Medicago truncatula</name>
    <name type="common">Barrel medic</name>
    <name type="synonym">Medicago tribuloides</name>
    <dbReference type="NCBI Taxonomy" id="3880"/>
    <lineage>
        <taxon>Eukaryota</taxon>
        <taxon>Viridiplantae</taxon>
        <taxon>Streptophyta</taxon>
        <taxon>Embryophyta</taxon>
        <taxon>Tracheophyta</taxon>
        <taxon>Spermatophyta</taxon>
        <taxon>Magnoliopsida</taxon>
        <taxon>eudicotyledons</taxon>
        <taxon>Gunneridae</taxon>
        <taxon>Pentapetalae</taxon>
        <taxon>rosids</taxon>
        <taxon>fabids</taxon>
        <taxon>Fabales</taxon>
        <taxon>Fabaceae</taxon>
        <taxon>Papilionoideae</taxon>
        <taxon>50 kb inversion clade</taxon>
        <taxon>NPAAA clade</taxon>
        <taxon>Hologalegina</taxon>
        <taxon>IRL clade</taxon>
        <taxon>Trifolieae</taxon>
        <taxon>Medicago</taxon>
    </lineage>
</organism>
<name>I3SXJ2_MEDTR</name>
<accession>I3SXJ2</accession>
<evidence type="ECO:0000313" key="1">
    <source>
        <dbReference type="EMBL" id="AFK44984.1"/>
    </source>
</evidence>
<sequence>MVIWVSKIRTRWMFIVPTILVSPDPHKKGRIYFFLQSFLVLLIPKRSASSPMPPIGTSGVGLT</sequence>
<reference evidence="1" key="1">
    <citation type="submission" date="2012-05" db="EMBL/GenBank/DDBJ databases">
        <authorList>
            <person name="Krishnakumar V."/>
            <person name="Cheung F."/>
            <person name="Xiao Y."/>
            <person name="Chan A."/>
            <person name="Moskal W.A."/>
            <person name="Town C.D."/>
        </authorList>
    </citation>
    <scope>NUCLEOTIDE SEQUENCE</scope>
</reference>
<dbReference type="AlphaFoldDB" id="I3SXJ2"/>
<dbReference type="EMBL" id="BT145190">
    <property type="protein sequence ID" value="AFK44984.1"/>
    <property type="molecule type" value="mRNA"/>
</dbReference>
<proteinExistence type="evidence at transcript level"/>
<protein>
    <submittedName>
        <fullName evidence="1">Uncharacterized protein</fullName>
    </submittedName>
</protein>